<dbReference type="EnsemblPlants" id="EMT30288">
    <property type="protein sequence ID" value="EMT30288"/>
    <property type="gene ID" value="F775_15474"/>
</dbReference>
<evidence type="ECO:0000256" key="4">
    <source>
        <dbReference type="ARBA" id="ARBA00022737"/>
    </source>
</evidence>
<dbReference type="SMART" id="SM01033">
    <property type="entry name" value="BING4CT"/>
    <property type="match status" value="1"/>
</dbReference>
<dbReference type="GO" id="GO:0000462">
    <property type="term" value="P:maturation of SSU-rRNA from tricistronic rRNA transcript (SSU-rRNA, 5.8S rRNA, LSU-rRNA)"/>
    <property type="evidence" value="ECO:0007669"/>
    <property type="project" value="TreeGrafter"/>
</dbReference>
<dbReference type="PROSITE" id="PS50082">
    <property type="entry name" value="WD_REPEATS_2"/>
    <property type="match status" value="1"/>
</dbReference>
<dbReference type="Pfam" id="PF00400">
    <property type="entry name" value="WD40"/>
    <property type="match status" value="1"/>
</dbReference>
<protein>
    <recommendedName>
        <fullName evidence="7">BING4 C-terminal domain-containing protein</fullName>
    </recommendedName>
</protein>
<name>M8C8A3_AEGTA</name>
<dbReference type="InterPro" id="IPR040315">
    <property type="entry name" value="WDR46/Utp7"/>
</dbReference>
<keyword evidence="4" id="KW-0677">Repeat</keyword>
<keyword evidence="2" id="KW-0698">rRNA processing</keyword>
<organism evidence="8">
    <name type="scientific">Aegilops tauschii</name>
    <name type="common">Tausch's goatgrass</name>
    <name type="synonym">Aegilops squarrosa</name>
    <dbReference type="NCBI Taxonomy" id="37682"/>
    <lineage>
        <taxon>Eukaryota</taxon>
        <taxon>Viridiplantae</taxon>
        <taxon>Streptophyta</taxon>
        <taxon>Embryophyta</taxon>
        <taxon>Tracheophyta</taxon>
        <taxon>Spermatophyta</taxon>
        <taxon>Magnoliopsida</taxon>
        <taxon>Liliopsida</taxon>
        <taxon>Poales</taxon>
        <taxon>Poaceae</taxon>
        <taxon>BOP clade</taxon>
        <taxon>Pooideae</taxon>
        <taxon>Triticodae</taxon>
        <taxon>Triticeae</taxon>
        <taxon>Triticinae</taxon>
        <taxon>Aegilops</taxon>
    </lineage>
</organism>
<evidence type="ECO:0000256" key="6">
    <source>
        <dbReference type="SAM" id="MobiDB-lite"/>
    </source>
</evidence>
<feature type="compositionally biased region" description="Basic residues" evidence="6">
    <location>
        <begin position="598"/>
        <end position="613"/>
    </location>
</feature>
<dbReference type="PANTHER" id="PTHR14085">
    <property type="entry name" value="WD-REPEAT PROTEIN BING4"/>
    <property type="match status" value="1"/>
</dbReference>
<dbReference type="GO" id="GO:0032040">
    <property type="term" value="C:small-subunit processome"/>
    <property type="evidence" value="ECO:0007669"/>
    <property type="project" value="TreeGrafter"/>
</dbReference>
<dbReference type="InterPro" id="IPR001680">
    <property type="entry name" value="WD40_rpt"/>
</dbReference>
<feature type="domain" description="BING4 C-terminal" evidence="7">
    <location>
        <begin position="482"/>
        <end position="562"/>
    </location>
</feature>
<dbReference type="Pfam" id="PF08149">
    <property type="entry name" value="BING4CT"/>
    <property type="match status" value="1"/>
</dbReference>
<dbReference type="InterPro" id="IPR036322">
    <property type="entry name" value="WD40_repeat_dom_sf"/>
</dbReference>
<dbReference type="InterPro" id="IPR015943">
    <property type="entry name" value="WD40/YVTN_repeat-like_dom_sf"/>
</dbReference>
<dbReference type="AlphaFoldDB" id="M8C8A3"/>
<keyword evidence="3" id="KW-0853">WD repeat</keyword>
<evidence type="ECO:0000256" key="5">
    <source>
        <dbReference type="ARBA" id="ARBA00023242"/>
    </source>
</evidence>
<reference evidence="8" key="1">
    <citation type="submission" date="2015-06" db="UniProtKB">
        <authorList>
            <consortium name="EnsemblPlants"/>
        </authorList>
    </citation>
    <scope>IDENTIFICATION</scope>
</reference>
<accession>M8C8A3</accession>
<dbReference type="GO" id="GO:0030686">
    <property type="term" value="C:90S preribosome"/>
    <property type="evidence" value="ECO:0007669"/>
    <property type="project" value="TreeGrafter"/>
</dbReference>
<feature type="region of interest" description="Disordered" evidence="6">
    <location>
        <begin position="1"/>
        <end position="35"/>
    </location>
</feature>
<evidence type="ECO:0000256" key="3">
    <source>
        <dbReference type="ARBA" id="ARBA00022574"/>
    </source>
</evidence>
<dbReference type="SUPFAM" id="SSF50978">
    <property type="entry name" value="WD40 repeat-like"/>
    <property type="match status" value="1"/>
</dbReference>
<feature type="compositionally biased region" description="Gly residues" evidence="6">
    <location>
        <begin position="1"/>
        <end position="11"/>
    </location>
</feature>
<evidence type="ECO:0000256" key="1">
    <source>
        <dbReference type="ARBA" id="ARBA00004604"/>
    </source>
</evidence>
<evidence type="ECO:0000313" key="8">
    <source>
        <dbReference type="EnsemblPlants" id="EMT30288"/>
    </source>
</evidence>
<dbReference type="InterPro" id="IPR019775">
    <property type="entry name" value="WD40_repeat_CS"/>
</dbReference>
<comment type="subcellular location">
    <subcellularLocation>
        <location evidence="1">Nucleus</location>
        <location evidence="1">Nucleolus</location>
    </subcellularLocation>
</comment>
<dbReference type="InterPro" id="IPR012952">
    <property type="entry name" value="BING4_C_dom"/>
</dbReference>
<dbReference type="FunFam" id="2.130.10.10:FF:000378">
    <property type="entry name" value="U3 small nucleolar RNA-associated protein 7"/>
    <property type="match status" value="1"/>
</dbReference>
<dbReference type="PANTHER" id="PTHR14085:SF3">
    <property type="entry name" value="WD REPEAT-CONTAINING PROTEIN 46"/>
    <property type="match status" value="1"/>
</dbReference>
<keyword evidence="5" id="KW-0539">Nucleus</keyword>
<dbReference type="Gene3D" id="2.130.10.10">
    <property type="entry name" value="YVTN repeat-like/Quinoprotein amine dehydrogenase"/>
    <property type="match status" value="2"/>
</dbReference>
<evidence type="ECO:0000256" key="2">
    <source>
        <dbReference type="ARBA" id="ARBA00022552"/>
    </source>
</evidence>
<proteinExistence type="predicted"/>
<dbReference type="PROSITE" id="PS00678">
    <property type="entry name" value="WD_REPEATS_1"/>
    <property type="match status" value="1"/>
</dbReference>
<sequence length="662" mass="74223">MQTGDGAGGFPSGSVPLPRSEGAEASSDDLQEREPLICGTKGSARDALKHHQSSCGVAETRAVLRVRRLKFGKVRPPPTPLDLPTKFCNCGDVAEKIVSTFMQQRLRRKGVAMEGDPRERENRRGSLDEMEMKVARFSRGKAANLGDLRDKKLKGQLAGKEKLIGVSAKAAAQAEKWLLPSVGGYLEPEGLEKTYRFEQWSILPKVDIGSSRKSFDMILPVSLIMVYDHELYEGADRLAVLYAVFGPYTLEYTPNGRYMIVGGRKGHIAFMDMLNMELINEFEVKETVCDVAFLQNEQLFAVAQRKYPYIYNRHGTEIHCLKEHGKSLKLQFLDKHLLLASINSYGQLHYQDMSTGEMVANYSTGLGRTDVMRVNPYNAVIGLGHARGKLTMWKPTSVKPLVTMLCHKGSLTAVAFDRGGHLMATAGGDQKIKIWDLRKFEVVHSYTARAQSLDFSQKGLLASSNGSLVEIYRDCGGQDYKIYMKHRMVKGYQVGKVLFRPYEDICGIGHSMGFSSMLVPGSGEPNFDTFVDNPMETEKQRREKEVQALLDKLQPETIMLDPDVIATVRQLKKKQKKTKKEIEGEIEGAVEAAKNIRVKKKTKGRSKPSRRAKKKEEEVLRAKRPLLDQHKEASGHPDKKLRIGDDTELPKALQRFAKNRQS</sequence>
<feature type="region of interest" description="Disordered" evidence="6">
    <location>
        <begin position="598"/>
        <end position="646"/>
    </location>
</feature>
<dbReference type="PROSITE" id="PS50294">
    <property type="entry name" value="WD_REPEATS_REGION"/>
    <property type="match status" value="1"/>
</dbReference>
<evidence type="ECO:0000259" key="7">
    <source>
        <dbReference type="SMART" id="SM01033"/>
    </source>
</evidence>
<dbReference type="SMART" id="SM00320">
    <property type="entry name" value="WD40"/>
    <property type="match status" value="4"/>
</dbReference>
<feature type="compositionally biased region" description="Basic and acidic residues" evidence="6">
    <location>
        <begin position="614"/>
        <end position="646"/>
    </location>
</feature>